<sequence length="329" mass="34006">MTAPAPFSPAPNRAPARAPGRPGVLRAAEAVAAILPPTPLLPVEVGGTRIWAKAEMLQPVGAFKIRGAWHRLSAMDEAERARGVVAVSSGNHAQGIAWAARRLGIAATIVMPRDAPAVKLEATRALGAEVVLYERPGEDRDEVAAREVERRGAVLVHAFADPWVIEGQGSAGIEIAAQLGRTPSRIVAPCGGGGLSAGLALACPEARIHPVEPEGWDMVGRSLEAGAIVRAGDDAPKTICDALQPTASAPVNLAVLHDRSEPGVTVSDEEVRAAQRFAFARLRLVVEPGGAAALAAVMAGKVPVDDHSVVMLTGGNCDPQRFAETLAGG</sequence>
<feature type="region of interest" description="Disordered" evidence="4">
    <location>
        <begin position="1"/>
        <end position="21"/>
    </location>
</feature>
<dbReference type="InterPro" id="IPR000634">
    <property type="entry name" value="Ser/Thr_deHydtase_PyrdxlP-BS"/>
</dbReference>
<evidence type="ECO:0000256" key="3">
    <source>
        <dbReference type="ARBA" id="ARBA00023239"/>
    </source>
</evidence>
<name>A0ABW9UV95_9SPHN</name>
<dbReference type="SUPFAM" id="SSF53686">
    <property type="entry name" value="Tryptophan synthase beta subunit-like PLP-dependent enzymes"/>
    <property type="match status" value="1"/>
</dbReference>
<dbReference type="RefSeq" id="WP_160732999.1">
    <property type="nucleotide sequence ID" value="NZ_WTYO01000002.1"/>
</dbReference>
<dbReference type="Proteomes" id="UP000444401">
    <property type="component" value="Unassembled WGS sequence"/>
</dbReference>
<organism evidence="6 7">
    <name type="scientific">Pelagerythrobacter marinus</name>
    <dbReference type="NCBI Taxonomy" id="538382"/>
    <lineage>
        <taxon>Bacteria</taxon>
        <taxon>Pseudomonadati</taxon>
        <taxon>Pseudomonadota</taxon>
        <taxon>Alphaproteobacteria</taxon>
        <taxon>Sphingomonadales</taxon>
        <taxon>Erythrobacteraceae</taxon>
        <taxon>Pelagerythrobacter</taxon>
    </lineage>
</organism>
<dbReference type="Pfam" id="PF00291">
    <property type="entry name" value="PALP"/>
    <property type="match status" value="1"/>
</dbReference>
<dbReference type="InterPro" id="IPR050147">
    <property type="entry name" value="Ser/Thr_Dehydratase"/>
</dbReference>
<proteinExistence type="predicted"/>
<keyword evidence="3" id="KW-0456">Lyase</keyword>
<feature type="domain" description="Tryptophan synthase beta chain-like PALP" evidence="5">
    <location>
        <begin position="37"/>
        <end position="314"/>
    </location>
</feature>
<dbReference type="Gene3D" id="3.40.50.1100">
    <property type="match status" value="2"/>
</dbReference>
<protein>
    <submittedName>
        <fullName evidence="6">Pyridoxal-phosphate dependent enzyme</fullName>
    </submittedName>
</protein>
<evidence type="ECO:0000313" key="6">
    <source>
        <dbReference type="EMBL" id="MXO68358.1"/>
    </source>
</evidence>
<evidence type="ECO:0000313" key="7">
    <source>
        <dbReference type="Proteomes" id="UP000444401"/>
    </source>
</evidence>
<evidence type="ECO:0000259" key="5">
    <source>
        <dbReference type="Pfam" id="PF00291"/>
    </source>
</evidence>
<dbReference type="EMBL" id="WTYO01000002">
    <property type="protein sequence ID" value="MXO68358.1"/>
    <property type="molecule type" value="Genomic_DNA"/>
</dbReference>
<dbReference type="InterPro" id="IPR036052">
    <property type="entry name" value="TrpB-like_PALP_sf"/>
</dbReference>
<evidence type="ECO:0000256" key="4">
    <source>
        <dbReference type="SAM" id="MobiDB-lite"/>
    </source>
</evidence>
<dbReference type="PROSITE" id="PS00165">
    <property type="entry name" value="DEHYDRATASE_SER_THR"/>
    <property type="match status" value="1"/>
</dbReference>
<dbReference type="PANTHER" id="PTHR48078:SF6">
    <property type="entry name" value="L-THREONINE DEHYDRATASE CATABOLIC TDCB"/>
    <property type="match status" value="1"/>
</dbReference>
<evidence type="ECO:0000256" key="1">
    <source>
        <dbReference type="ARBA" id="ARBA00001933"/>
    </source>
</evidence>
<gene>
    <name evidence="6" type="ORF">GRI72_05905</name>
</gene>
<reference evidence="6 7" key="1">
    <citation type="submission" date="2019-12" db="EMBL/GenBank/DDBJ databases">
        <title>Genomic-based taxomic classification of the family Erythrobacteraceae.</title>
        <authorList>
            <person name="Xu L."/>
        </authorList>
    </citation>
    <scope>NUCLEOTIDE SEQUENCE [LARGE SCALE GENOMIC DNA]</scope>
    <source>
        <strain evidence="6 7">H32</strain>
    </source>
</reference>
<keyword evidence="2" id="KW-0663">Pyridoxal phosphate</keyword>
<comment type="cofactor">
    <cofactor evidence="1">
        <name>pyridoxal 5'-phosphate</name>
        <dbReference type="ChEBI" id="CHEBI:597326"/>
    </cofactor>
</comment>
<dbReference type="PANTHER" id="PTHR48078">
    <property type="entry name" value="THREONINE DEHYDRATASE, MITOCHONDRIAL-RELATED"/>
    <property type="match status" value="1"/>
</dbReference>
<dbReference type="InterPro" id="IPR001926">
    <property type="entry name" value="TrpB-like_PALP"/>
</dbReference>
<comment type="caution">
    <text evidence="6">The sequence shown here is derived from an EMBL/GenBank/DDBJ whole genome shotgun (WGS) entry which is preliminary data.</text>
</comment>
<accession>A0ABW9UV95</accession>
<keyword evidence="7" id="KW-1185">Reference proteome</keyword>
<evidence type="ECO:0000256" key="2">
    <source>
        <dbReference type="ARBA" id="ARBA00022898"/>
    </source>
</evidence>